<keyword evidence="2" id="KW-1185">Reference proteome</keyword>
<dbReference type="Proteomes" id="UP001500866">
    <property type="component" value="Unassembled WGS sequence"/>
</dbReference>
<accession>A0ABP3QTY0</accession>
<organism evidence="1 2">
    <name type="scientific">Virgibacillus siamensis</name>
    <dbReference type="NCBI Taxonomy" id="480071"/>
    <lineage>
        <taxon>Bacteria</taxon>
        <taxon>Bacillati</taxon>
        <taxon>Bacillota</taxon>
        <taxon>Bacilli</taxon>
        <taxon>Bacillales</taxon>
        <taxon>Bacillaceae</taxon>
        <taxon>Virgibacillus</taxon>
    </lineage>
</organism>
<reference evidence="2" key="1">
    <citation type="journal article" date="2019" name="Int. J. Syst. Evol. Microbiol.">
        <title>The Global Catalogue of Microorganisms (GCM) 10K type strain sequencing project: providing services to taxonomists for standard genome sequencing and annotation.</title>
        <authorList>
            <consortium name="The Broad Institute Genomics Platform"/>
            <consortium name="The Broad Institute Genome Sequencing Center for Infectious Disease"/>
            <person name="Wu L."/>
            <person name="Ma J."/>
        </authorList>
    </citation>
    <scope>NUCLEOTIDE SEQUENCE [LARGE SCALE GENOMIC DNA]</scope>
    <source>
        <strain evidence="2">JCM 15395</strain>
    </source>
</reference>
<sequence>MDKYVNEVLYNWEGKPLKGAKKMIEKYDHPQEATVSRLIWYHNGPWKHTIVHRDTKPHNFPHPHPDFLEQTINYQVPPHLYDAIAAFDGSITLERTKGEATAMCDLEAMNMLSLNVMNDILTGRYDVWTAKEFLAQITYKYLKMGETSPYTEEFLFPKQFNTADPGICYFQ</sequence>
<comment type="caution">
    <text evidence="1">The sequence shown here is derived from an EMBL/GenBank/DDBJ whole genome shotgun (WGS) entry which is preliminary data.</text>
</comment>
<name>A0ABP3QTY0_9BACI</name>
<evidence type="ECO:0000313" key="1">
    <source>
        <dbReference type="EMBL" id="GAA0594374.1"/>
    </source>
</evidence>
<evidence type="ECO:0000313" key="2">
    <source>
        <dbReference type="Proteomes" id="UP001500866"/>
    </source>
</evidence>
<proteinExistence type="predicted"/>
<gene>
    <name evidence="1" type="ORF">GCM10009001_08080</name>
</gene>
<protein>
    <submittedName>
        <fullName evidence="1">Uncharacterized protein</fullName>
    </submittedName>
</protein>
<dbReference type="RefSeq" id="WP_343810537.1">
    <property type="nucleotide sequence ID" value="NZ_BAAADS010000006.1"/>
</dbReference>
<dbReference type="EMBL" id="BAAADS010000006">
    <property type="protein sequence ID" value="GAA0594374.1"/>
    <property type="molecule type" value="Genomic_DNA"/>
</dbReference>